<reference evidence="2 3" key="1">
    <citation type="submission" date="2016-10" db="EMBL/GenBank/DDBJ databases">
        <authorList>
            <person name="de Groot N.N."/>
        </authorList>
    </citation>
    <scope>NUCLEOTIDE SEQUENCE [LARGE SCALE GENOMIC DNA]</scope>
    <source>
        <strain evidence="2 3">DSM 16619</strain>
    </source>
</reference>
<dbReference type="OrthoDB" id="8821355at2"/>
<keyword evidence="3" id="KW-1185">Reference proteome</keyword>
<evidence type="ECO:0000313" key="2">
    <source>
        <dbReference type="EMBL" id="SDE68248.1"/>
    </source>
</evidence>
<evidence type="ECO:0000256" key="1">
    <source>
        <dbReference type="SAM" id="MobiDB-lite"/>
    </source>
</evidence>
<accession>A0A1G7EX82</accession>
<proteinExistence type="predicted"/>
<feature type="region of interest" description="Disordered" evidence="1">
    <location>
        <begin position="56"/>
        <end position="77"/>
    </location>
</feature>
<dbReference type="STRING" id="187868.SAMN05192589_12517"/>
<organism evidence="2 3">
    <name type="scientific">Paracidovorax valerianellae</name>
    <dbReference type="NCBI Taxonomy" id="187868"/>
    <lineage>
        <taxon>Bacteria</taxon>
        <taxon>Pseudomonadati</taxon>
        <taxon>Pseudomonadota</taxon>
        <taxon>Betaproteobacteria</taxon>
        <taxon>Burkholderiales</taxon>
        <taxon>Comamonadaceae</taxon>
        <taxon>Paracidovorax</taxon>
    </lineage>
</organism>
<sequence>MTSPAPPDWHAADKAYQLHHLNCRQCIAAGINPTRHERCDEGAALWTTYNEAGNPPQFAWLSRGKHRNDQIKPTSRR</sequence>
<dbReference type="RefSeq" id="WP_092746049.1">
    <property type="nucleotide sequence ID" value="NZ_FMZC01000025.1"/>
</dbReference>
<name>A0A1G7EX82_9BURK</name>
<protein>
    <submittedName>
        <fullName evidence="2">Uncharacterized protein</fullName>
    </submittedName>
</protein>
<evidence type="ECO:0000313" key="3">
    <source>
        <dbReference type="Proteomes" id="UP000198781"/>
    </source>
</evidence>
<dbReference type="AlphaFoldDB" id="A0A1G7EX82"/>
<gene>
    <name evidence="2" type="ORF">SAMN05192589_12517</name>
</gene>
<dbReference type="Proteomes" id="UP000198781">
    <property type="component" value="Unassembled WGS sequence"/>
</dbReference>
<dbReference type="EMBL" id="FMZC01000025">
    <property type="protein sequence ID" value="SDE68248.1"/>
    <property type="molecule type" value="Genomic_DNA"/>
</dbReference>